<proteinExistence type="predicted"/>
<evidence type="ECO:0000313" key="1">
    <source>
        <dbReference type="EMBL" id="TRX92639.1"/>
    </source>
</evidence>
<protein>
    <submittedName>
        <fullName evidence="1">Uncharacterized protein</fullName>
    </submittedName>
</protein>
<keyword evidence="2" id="KW-1185">Reference proteome</keyword>
<gene>
    <name evidence="1" type="ORF">FHL15_006566</name>
</gene>
<reference evidence="2" key="1">
    <citation type="submission" date="2019-06" db="EMBL/GenBank/DDBJ databases">
        <title>Draft genome sequence of the griseofulvin-producing fungus Xylaria cubensis strain G536.</title>
        <authorList>
            <person name="Mead M.E."/>
            <person name="Raja H.A."/>
            <person name="Steenwyk J.L."/>
            <person name="Knowles S.L."/>
            <person name="Oberlies N.H."/>
            <person name="Rokas A."/>
        </authorList>
    </citation>
    <scope>NUCLEOTIDE SEQUENCE [LARGE SCALE GENOMIC DNA]</scope>
    <source>
        <strain evidence="2">G536</strain>
    </source>
</reference>
<evidence type="ECO:0000313" key="2">
    <source>
        <dbReference type="Proteomes" id="UP000319160"/>
    </source>
</evidence>
<sequence>MNHQHNTPLQIDRYCGAASRRLSIVFLRLVPPASTASRGFRRPNRHHTTRRRLIVHTIHKRYPAYTVDLQAAVPTPWVSGIIEAPAFSPKAPVRG</sequence>
<dbReference type="EMBL" id="VFLP01000035">
    <property type="protein sequence ID" value="TRX92639.1"/>
    <property type="molecule type" value="Genomic_DNA"/>
</dbReference>
<comment type="caution">
    <text evidence="1">The sequence shown here is derived from an EMBL/GenBank/DDBJ whole genome shotgun (WGS) entry which is preliminary data.</text>
</comment>
<organism evidence="1 2">
    <name type="scientific">Xylaria flabelliformis</name>
    <dbReference type="NCBI Taxonomy" id="2512241"/>
    <lineage>
        <taxon>Eukaryota</taxon>
        <taxon>Fungi</taxon>
        <taxon>Dikarya</taxon>
        <taxon>Ascomycota</taxon>
        <taxon>Pezizomycotina</taxon>
        <taxon>Sordariomycetes</taxon>
        <taxon>Xylariomycetidae</taxon>
        <taxon>Xylariales</taxon>
        <taxon>Xylariaceae</taxon>
        <taxon>Xylaria</taxon>
    </lineage>
</organism>
<accession>A0A553HXF8</accession>
<dbReference type="AlphaFoldDB" id="A0A553HXF8"/>
<dbReference type="Proteomes" id="UP000319160">
    <property type="component" value="Unassembled WGS sequence"/>
</dbReference>
<name>A0A553HXF8_9PEZI</name>